<dbReference type="InterPro" id="IPR024984">
    <property type="entry name" value="DUF3888"/>
</dbReference>
<evidence type="ECO:0000256" key="1">
    <source>
        <dbReference type="SAM" id="SignalP"/>
    </source>
</evidence>
<feature type="signal peptide" evidence="1">
    <location>
        <begin position="1"/>
        <end position="24"/>
    </location>
</feature>
<sequence>MKKVVYACMVALLALNVNIMTTHAQSSNNHDTKGQEQAVDQLLLDLFNQEIDDAVANYYKEDSINYQYNWWDKDYDVVEVDQTEKGHVLEYVHNGKKQQFAYVVKFTVQPQKDKVLGTDTITFGVQQDANLEPKIKMLSYDHSEPKNE</sequence>
<name>A0ABY4HGF9_9BACI</name>
<organism evidence="2 3">
    <name type="scientific">Halobacillus amylolyticus</name>
    <dbReference type="NCBI Taxonomy" id="2932259"/>
    <lineage>
        <taxon>Bacteria</taxon>
        <taxon>Bacillati</taxon>
        <taxon>Bacillota</taxon>
        <taxon>Bacilli</taxon>
        <taxon>Bacillales</taxon>
        <taxon>Bacillaceae</taxon>
        <taxon>Halobacillus</taxon>
    </lineage>
</organism>
<evidence type="ECO:0000313" key="3">
    <source>
        <dbReference type="Proteomes" id="UP000830326"/>
    </source>
</evidence>
<accession>A0ABY4HGF9</accession>
<dbReference type="Pfam" id="PF13027">
    <property type="entry name" value="DUF3888"/>
    <property type="match status" value="1"/>
</dbReference>
<proteinExistence type="predicted"/>
<gene>
    <name evidence="2" type="ORF">MUO15_09880</name>
</gene>
<dbReference type="RefSeq" id="WP_245035488.1">
    <property type="nucleotide sequence ID" value="NZ_CP095075.1"/>
</dbReference>
<dbReference type="EMBL" id="CP095075">
    <property type="protein sequence ID" value="UOR13714.1"/>
    <property type="molecule type" value="Genomic_DNA"/>
</dbReference>
<keyword evidence="1" id="KW-0732">Signal</keyword>
<dbReference type="Proteomes" id="UP000830326">
    <property type="component" value="Chromosome"/>
</dbReference>
<reference evidence="2" key="1">
    <citation type="submission" date="2022-04" db="EMBL/GenBank/DDBJ databases">
        <title>Halobacillus sp. isolated from saltern.</title>
        <authorList>
            <person name="Won M."/>
            <person name="Lee C.-M."/>
            <person name="Woen H.-Y."/>
            <person name="Kwon S.-W."/>
        </authorList>
    </citation>
    <scope>NUCLEOTIDE SEQUENCE</scope>
    <source>
        <strain evidence="2">SSHM10-5</strain>
    </source>
</reference>
<feature type="chain" id="PRO_5045542947" evidence="1">
    <location>
        <begin position="25"/>
        <end position="148"/>
    </location>
</feature>
<protein>
    <submittedName>
        <fullName evidence="2">DUF3888 domain-containing protein</fullName>
    </submittedName>
</protein>
<evidence type="ECO:0000313" key="2">
    <source>
        <dbReference type="EMBL" id="UOR13714.1"/>
    </source>
</evidence>
<keyword evidence="3" id="KW-1185">Reference proteome</keyword>